<feature type="disulfide bond" evidence="5">
    <location>
        <begin position="24"/>
        <end position="95"/>
    </location>
</feature>
<sequence>MKIFILYFFVLLTNLWGILFTNACSCARMSVEEKYCNAGWVAHVKSLRRAEVRDKDGASEYEYTVKLLKTFKDSKTCNQNNKIDCVYSKTNSAACGVNLKDGQEYLLFGGYEDDGKRKISLCGYYQEWEKVDEKLKKLLKDGDMDKYCK</sequence>
<gene>
    <name evidence="8" type="ORF">MENT_LOCUS52114</name>
</gene>
<dbReference type="PANTHER" id="PTHR11844">
    <property type="entry name" value="METALLOPROTEASE INHIBITOR"/>
    <property type="match status" value="1"/>
</dbReference>
<evidence type="ECO:0000259" key="7">
    <source>
        <dbReference type="PROSITE" id="PS50189"/>
    </source>
</evidence>
<dbReference type="PROSITE" id="PS50189">
    <property type="entry name" value="NTR"/>
    <property type="match status" value="1"/>
</dbReference>
<evidence type="ECO:0000313" key="8">
    <source>
        <dbReference type="EMBL" id="CAD2198763.1"/>
    </source>
</evidence>
<evidence type="ECO:0000313" key="9">
    <source>
        <dbReference type="Proteomes" id="UP000580250"/>
    </source>
</evidence>
<dbReference type="GO" id="GO:0031012">
    <property type="term" value="C:extracellular matrix"/>
    <property type="evidence" value="ECO:0007669"/>
    <property type="project" value="TreeGrafter"/>
</dbReference>
<dbReference type="GO" id="GO:0046872">
    <property type="term" value="F:metal ion binding"/>
    <property type="evidence" value="ECO:0007669"/>
    <property type="project" value="UniProtKB-KW"/>
</dbReference>
<dbReference type="Proteomes" id="UP000580250">
    <property type="component" value="Unassembled WGS sequence"/>
</dbReference>
<feature type="binding site" evidence="4">
    <location>
        <position position="24"/>
    </location>
    <ligand>
        <name>Zn(2+)</name>
        <dbReference type="ChEBI" id="CHEBI:29105"/>
        <note>ligand shared with metalloproteinase partner</note>
    </ligand>
</feature>
<evidence type="ECO:0000256" key="6">
    <source>
        <dbReference type="SAM" id="SignalP"/>
    </source>
</evidence>
<dbReference type="PANTHER" id="PTHR11844:SF25">
    <property type="entry name" value="NTR DOMAIN-CONTAINING PROTEIN"/>
    <property type="match status" value="1"/>
</dbReference>
<dbReference type="SUPFAM" id="SSF50242">
    <property type="entry name" value="TIMP-like"/>
    <property type="match status" value="1"/>
</dbReference>
<evidence type="ECO:0000256" key="5">
    <source>
        <dbReference type="PIRSR" id="PIRSR601820-3"/>
    </source>
</evidence>
<dbReference type="OrthoDB" id="6115536at2759"/>
<dbReference type="GO" id="GO:0002020">
    <property type="term" value="F:protease binding"/>
    <property type="evidence" value="ECO:0007669"/>
    <property type="project" value="TreeGrafter"/>
</dbReference>
<keyword evidence="4" id="KW-0862">Zinc</keyword>
<feature type="disulfide bond" evidence="5">
    <location>
        <begin position="26"/>
        <end position="122"/>
    </location>
</feature>
<dbReference type="GO" id="GO:0005615">
    <property type="term" value="C:extracellular space"/>
    <property type="evidence" value="ECO:0007669"/>
    <property type="project" value="TreeGrafter"/>
</dbReference>
<dbReference type="SMART" id="SM00206">
    <property type="entry name" value="NTR"/>
    <property type="match status" value="1"/>
</dbReference>
<keyword evidence="3 5" id="KW-1015">Disulfide bond</keyword>
<dbReference type="EMBL" id="CAJEWN010001604">
    <property type="protein sequence ID" value="CAD2198763.1"/>
    <property type="molecule type" value="Genomic_DNA"/>
</dbReference>
<keyword evidence="4" id="KW-0479">Metal-binding</keyword>
<dbReference type="AlphaFoldDB" id="A0A6V7XHN0"/>
<feature type="domain" description="NTR" evidence="7">
    <location>
        <begin position="24"/>
        <end position="148"/>
    </location>
</feature>
<keyword evidence="6" id="KW-0732">Signal</keyword>
<evidence type="ECO:0000256" key="1">
    <source>
        <dbReference type="ARBA" id="ARBA00004613"/>
    </source>
</evidence>
<evidence type="ECO:0000256" key="2">
    <source>
        <dbReference type="ARBA" id="ARBA00022525"/>
    </source>
</evidence>
<dbReference type="InterPro" id="IPR001820">
    <property type="entry name" value="TIMP"/>
</dbReference>
<organism evidence="8 9">
    <name type="scientific">Meloidogyne enterolobii</name>
    <name type="common">Root-knot nematode worm</name>
    <name type="synonym">Meloidogyne mayaguensis</name>
    <dbReference type="NCBI Taxonomy" id="390850"/>
    <lineage>
        <taxon>Eukaryota</taxon>
        <taxon>Metazoa</taxon>
        <taxon>Ecdysozoa</taxon>
        <taxon>Nematoda</taxon>
        <taxon>Chromadorea</taxon>
        <taxon>Rhabditida</taxon>
        <taxon>Tylenchina</taxon>
        <taxon>Tylenchomorpha</taxon>
        <taxon>Tylenchoidea</taxon>
        <taxon>Meloidogynidae</taxon>
        <taxon>Meloidogyninae</taxon>
        <taxon>Meloidogyne</taxon>
    </lineage>
</organism>
<name>A0A6V7XHN0_MELEN</name>
<feature type="signal peptide" evidence="6">
    <location>
        <begin position="1"/>
        <end position="23"/>
    </location>
</feature>
<comment type="caution">
    <text evidence="8">The sequence shown here is derived from an EMBL/GenBank/DDBJ whole genome shotgun (WGS) entry which is preliminary data.</text>
</comment>
<feature type="chain" id="PRO_5027662271" description="NTR domain-containing protein" evidence="6">
    <location>
        <begin position="24"/>
        <end position="149"/>
    </location>
</feature>
<dbReference type="InterPro" id="IPR008993">
    <property type="entry name" value="TIMP-like_OB-fold"/>
</dbReference>
<comment type="subcellular location">
    <subcellularLocation>
        <location evidence="1">Secreted</location>
    </subcellularLocation>
</comment>
<keyword evidence="2" id="KW-0964">Secreted</keyword>
<reference evidence="8 9" key="1">
    <citation type="submission" date="2020-08" db="EMBL/GenBank/DDBJ databases">
        <authorList>
            <person name="Koutsovoulos G."/>
            <person name="Danchin GJ E."/>
        </authorList>
    </citation>
    <scope>NUCLEOTIDE SEQUENCE [LARGE SCALE GENOMIC DNA]</scope>
</reference>
<dbReference type="GO" id="GO:0008191">
    <property type="term" value="F:metalloendopeptidase inhibitor activity"/>
    <property type="evidence" value="ECO:0007669"/>
    <property type="project" value="InterPro"/>
</dbReference>
<dbReference type="InterPro" id="IPR001134">
    <property type="entry name" value="Netrin_domain"/>
</dbReference>
<proteinExistence type="predicted"/>
<protein>
    <recommendedName>
        <fullName evidence="7">NTR domain-containing protein</fullName>
    </recommendedName>
</protein>
<evidence type="ECO:0000256" key="3">
    <source>
        <dbReference type="ARBA" id="ARBA00023157"/>
    </source>
</evidence>
<dbReference type="Pfam" id="PF00965">
    <property type="entry name" value="TIMP"/>
    <property type="match status" value="1"/>
</dbReference>
<dbReference type="GO" id="GO:0051045">
    <property type="term" value="P:negative regulation of membrane protein ectodomain proteolysis"/>
    <property type="evidence" value="ECO:0007669"/>
    <property type="project" value="TreeGrafter"/>
</dbReference>
<dbReference type="Gene3D" id="2.40.50.120">
    <property type="match status" value="1"/>
</dbReference>
<evidence type="ECO:0000256" key="4">
    <source>
        <dbReference type="PIRSR" id="PIRSR601820-1"/>
    </source>
</evidence>
<accession>A0A6V7XHN0</accession>